<dbReference type="CDD" id="cd00303">
    <property type="entry name" value="retropepsin_like"/>
    <property type="match status" value="1"/>
</dbReference>
<protein>
    <recommendedName>
        <fullName evidence="3">Reverse transcriptase domain-containing protein</fullName>
    </recommendedName>
</protein>
<evidence type="ECO:0000313" key="1">
    <source>
        <dbReference type="EMBL" id="KAK8946924.1"/>
    </source>
</evidence>
<dbReference type="SUPFAM" id="SSF50630">
    <property type="entry name" value="Acid proteases"/>
    <property type="match status" value="1"/>
</dbReference>
<accession>A0AAP0G9R4</accession>
<dbReference type="InterPro" id="IPR021109">
    <property type="entry name" value="Peptidase_aspartic_dom_sf"/>
</dbReference>
<sequence length="253" mass="28586">MVTVHNHIMKVLFNTGASHSFIASVAMKYLNIKPHQSYNDIKVTMPNNTERKTRFRCTLCLTIDNQPVEADVVVLPLSKFDIILGMDWLTRHETIINCKKKEIAFTFNNRTRCSFTGMSEVSKIMISSLKAMKKLRKGCEAILVMLKGSDTVKCEPTVVHVVCDFLDVFLEELPGLPPFREVEFTINLVEGATPVAKTPYRIAPKEMAELKSQLQELLDKDFIHPSTSLWGAPVLFVKRKDGSLRLCIANLIS</sequence>
<dbReference type="Gene3D" id="2.40.70.10">
    <property type="entry name" value="Acid Proteases"/>
    <property type="match status" value="1"/>
</dbReference>
<reference evidence="1 2" key="1">
    <citation type="journal article" date="2022" name="Nat. Plants">
        <title>Genomes of leafy and leafless Platanthera orchids illuminate the evolution of mycoheterotrophy.</title>
        <authorList>
            <person name="Li M.H."/>
            <person name="Liu K.W."/>
            <person name="Li Z."/>
            <person name="Lu H.C."/>
            <person name="Ye Q.L."/>
            <person name="Zhang D."/>
            <person name="Wang J.Y."/>
            <person name="Li Y.F."/>
            <person name="Zhong Z.M."/>
            <person name="Liu X."/>
            <person name="Yu X."/>
            <person name="Liu D.K."/>
            <person name="Tu X.D."/>
            <person name="Liu B."/>
            <person name="Hao Y."/>
            <person name="Liao X.Y."/>
            <person name="Jiang Y.T."/>
            <person name="Sun W.H."/>
            <person name="Chen J."/>
            <person name="Chen Y.Q."/>
            <person name="Ai Y."/>
            <person name="Zhai J.W."/>
            <person name="Wu S.S."/>
            <person name="Zhou Z."/>
            <person name="Hsiao Y.Y."/>
            <person name="Wu W.L."/>
            <person name="Chen Y.Y."/>
            <person name="Lin Y.F."/>
            <person name="Hsu J.L."/>
            <person name="Li C.Y."/>
            <person name="Wang Z.W."/>
            <person name="Zhao X."/>
            <person name="Zhong W.Y."/>
            <person name="Ma X.K."/>
            <person name="Ma L."/>
            <person name="Huang J."/>
            <person name="Chen G.Z."/>
            <person name="Huang M.Z."/>
            <person name="Huang L."/>
            <person name="Peng D.H."/>
            <person name="Luo Y.B."/>
            <person name="Zou S.Q."/>
            <person name="Chen S.P."/>
            <person name="Lan S."/>
            <person name="Tsai W.C."/>
            <person name="Van de Peer Y."/>
            <person name="Liu Z.J."/>
        </authorList>
    </citation>
    <scope>NUCLEOTIDE SEQUENCE [LARGE SCALE GENOMIC DNA]</scope>
    <source>
        <strain evidence="1">Lor287</strain>
    </source>
</reference>
<keyword evidence="2" id="KW-1185">Reference proteome</keyword>
<dbReference type="Pfam" id="PF08284">
    <property type="entry name" value="RVP_2"/>
    <property type="match status" value="1"/>
</dbReference>
<dbReference type="Gene3D" id="3.10.10.10">
    <property type="entry name" value="HIV Type 1 Reverse Transcriptase, subunit A, domain 1"/>
    <property type="match status" value="1"/>
</dbReference>
<dbReference type="SUPFAM" id="SSF56672">
    <property type="entry name" value="DNA/RNA polymerases"/>
    <property type="match status" value="1"/>
</dbReference>
<organism evidence="1 2">
    <name type="scientific">Platanthera zijinensis</name>
    <dbReference type="NCBI Taxonomy" id="2320716"/>
    <lineage>
        <taxon>Eukaryota</taxon>
        <taxon>Viridiplantae</taxon>
        <taxon>Streptophyta</taxon>
        <taxon>Embryophyta</taxon>
        <taxon>Tracheophyta</taxon>
        <taxon>Spermatophyta</taxon>
        <taxon>Magnoliopsida</taxon>
        <taxon>Liliopsida</taxon>
        <taxon>Asparagales</taxon>
        <taxon>Orchidaceae</taxon>
        <taxon>Orchidoideae</taxon>
        <taxon>Orchideae</taxon>
        <taxon>Orchidinae</taxon>
        <taxon>Platanthera</taxon>
    </lineage>
</organism>
<evidence type="ECO:0008006" key="3">
    <source>
        <dbReference type="Google" id="ProtNLM"/>
    </source>
</evidence>
<name>A0AAP0G9R4_9ASPA</name>
<dbReference type="PANTHER" id="PTHR15503:SF45">
    <property type="entry name" value="RNA-DIRECTED DNA POLYMERASE HOMOLOG"/>
    <property type="match status" value="1"/>
</dbReference>
<dbReference type="EMBL" id="JBBWWQ010000005">
    <property type="protein sequence ID" value="KAK8946924.1"/>
    <property type="molecule type" value="Genomic_DNA"/>
</dbReference>
<proteinExistence type="predicted"/>
<dbReference type="Proteomes" id="UP001418222">
    <property type="component" value="Unassembled WGS sequence"/>
</dbReference>
<dbReference type="InterPro" id="IPR032567">
    <property type="entry name" value="RTL1-rel"/>
</dbReference>
<dbReference type="InterPro" id="IPR043502">
    <property type="entry name" value="DNA/RNA_pol_sf"/>
</dbReference>
<comment type="caution">
    <text evidence="1">The sequence shown here is derived from an EMBL/GenBank/DDBJ whole genome shotgun (WGS) entry which is preliminary data.</text>
</comment>
<gene>
    <name evidence="1" type="ORF">KSP39_PZI007091</name>
</gene>
<dbReference type="PANTHER" id="PTHR15503">
    <property type="entry name" value="LDOC1 RELATED"/>
    <property type="match status" value="1"/>
</dbReference>
<evidence type="ECO:0000313" key="2">
    <source>
        <dbReference type="Proteomes" id="UP001418222"/>
    </source>
</evidence>
<dbReference type="AlphaFoldDB" id="A0AAP0G9R4"/>